<dbReference type="HOGENOM" id="CLU_1526167_0_0_1"/>
<proteinExistence type="predicted"/>
<dbReference type="AlphaFoldDB" id="B8MPG0"/>
<dbReference type="InParanoid" id="B8MPG0"/>
<dbReference type="PANTHER" id="PTHR37984:SF5">
    <property type="entry name" value="PROTEIN NYNRIN-LIKE"/>
    <property type="match status" value="1"/>
</dbReference>
<evidence type="ECO:0000259" key="2">
    <source>
        <dbReference type="PROSITE" id="PS50994"/>
    </source>
</evidence>
<dbReference type="Gene3D" id="3.30.420.10">
    <property type="entry name" value="Ribonuclease H-like superfamily/Ribonuclease H"/>
    <property type="match status" value="1"/>
</dbReference>
<evidence type="ECO:0000256" key="1">
    <source>
        <dbReference type="ARBA" id="ARBA00022884"/>
    </source>
</evidence>
<organism evidence="3 4">
    <name type="scientific">Talaromyces stipitatus (strain ATCC 10500 / CBS 375.48 / QM 6759 / NRRL 1006)</name>
    <name type="common">Penicillium stipitatum</name>
    <dbReference type="NCBI Taxonomy" id="441959"/>
    <lineage>
        <taxon>Eukaryota</taxon>
        <taxon>Fungi</taxon>
        <taxon>Dikarya</taxon>
        <taxon>Ascomycota</taxon>
        <taxon>Pezizomycotina</taxon>
        <taxon>Eurotiomycetes</taxon>
        <taxon>Eurotiomycetidae</taxon>
        <taxon>Eurotiales</taxon>
        <taxon>Trichocomaceae</taxon>
        <taxon>Talaromyces</taxon>
        <taxon>Talaromyces sect. Talaromyces</taxon>
    </lineage>
</organism>
<dbReference type="PhylomeDB" id="B8MPG0"/>
<dbReference type="SUPFAM" id="SSF53098">
    <property type="entry name" value="Ribonuclease H-like"/>
    <property type="match status" value="1"/>
</dbReference>
<dbReference type="Pfam" id="PF00665">
    <property type="entry name" value="rve"/>
    <property type="match status" value="1"/>
</dbReference>
<dbReference type="VEuPathDB" id="FungiDB:TSTA_106080"/>
<keyword evidence="4" id="KW-1185">Reference proteome</keyword>
<keyword evidence="1" id="KW-0694">RNA-binding</keyword>
<dbReference type="STRING" id="441959.B8MPG0"/>
<dbReference type="EMBL" id="EQ962658">
    <property type="protein sequence ID" value="EED14399.1"/>
    <property type="molecule type" value="Genomic_DNA"/>
</dbReference>
<dbReference type="InterPro" id="IPR001584">
    <property type="entry name" value="Integrase_cat-core"/>
</dbReference>
<dbReference type="Proteomes" id="UP000001745">
    <property type="component" value="Unassembled WGS sequence"/>
</dbReference>
<dbReference type="InterPro" id="IPR050951">
    <property type="entry name" value="Retrovirus_Pol_polyprotein"/>
</dbReference>
<evidence type="ECO:0000313" key="4">
    <source>
        <dbReference type="Proteomes" id="UP000001745"/>
    </source>
</evidence>
<dbReference type="InterPro" id="IPR036397">
    <property type="entry name" value="RNaseH_sf"/>
</dbReference>
<sequence>MLKPLPGPDRIWREISIDFINKLPESNGYYSLIVIVDRLSKGVIPVPLKDLTAKTVARESLQFFVSRHGFPTGIISNQGSQFVSEVWAYICQSAKMERRLSTAWHLQTDRMSPFFLMHGYDLKVLDLRDAVYKLTTRYKEHKIAKDIIEKLAQAADLTQIEIAATQQRIEESMNRH</sequence>
<dbReference type="InterPro" id="IPR012337">
    <property type="entry name" value="RNaseH-like_sf"/>
</dbReference>
<dbReference type="GO" id="GO:0005634">
    <property type="term" value="C:nucleus"/>
    <property type="evidence" value="ECO:0007669"/>
    <property type="project" value="UniProtKB-ARBA"/>
</dbReference>
<evidence type="ECO:0000313" key="3">
    <source>
        <dbReference type="EMBL" id="EED14399.1"/>
    </source>
</evidence>
<dbReference type="eggNOG" id="KOG0017">
    <property type="taxonomic scope" value="Eukaryota"/>
</dbReference>
<dbReference type="GO" id="GO:0003723">
    <property type="term" value="F:RNA binding"/>
    <property type="evidence" value="ECO:0007669"/>
    <property type="project" value="UniProtKB-KW"/>
</dbReference>
<dbReference type="GeneID" id="8100467"/>
<protein>
    <submittedName>
        <fullName evidence="3">Retrovirus polyprotein, putative</fullName>
    </submittedName>
</protein>
<dbReference type="OrthoDB" id="4364638at2759"/>
<gene>
    <name evidence="3" type="ORF">TSTA_106080</name>
</gene>
<feature type="domain" description="Integrase catalytic" evidence="2">
    <location>
        <begin position="2"/>
        <end position="115"/>
    </location>
</feature>
<name>B8MPG0_TALSN</name>
<accession>B8MPG0</accession>
<reference evidence="4" key="1">
    <citation type="journal article" date="2015" name="Genome Announc.">
        <title>Genome sequence of the AIDS-associated pathogen Penicillium marneffei (ATCC18224) and its near taxonomic relative Talaromyces stipitatus (ATCC10500).</title>
        <authorList>
            <person name="Nierman W.C."/>
            <person name="Fedorova-Abrams N.D."/>
            <person name="Andrianopoulos A."/>
        </authorList>
    </citation>
    <scope>NUCLEOTIDE SEQUENCE [LARGE SCALE GENOMIC DNA]</scope>
    <source>
        <strain evidence="4">ATCC 10500 / CBS 375.48 / QM 6759 / NRRL 1006</strain>
    </source>
</reference>
<dbReference type="PANTHER" id="PTHR37984">
    <property type="entry name" value="PROTEIN CBG26694"/>
    <property type="match status" value="1"/>
</dbReference>
<dbReference type="GO" id="GO:0015074">
    <property type="term" value="P:DNA integration"/>
    <property type="evidence" value="ECO:0007669"/>
    <property type="project" value="InterPro"/>
</dbReference>
<dbReference type="PROSITE" id="PS50994">
    <property type="entry name" value="INTEGRASE"/>
    <property type="match status" value="1"/>
</dbReference>
<dbReference type="RefSeq" id="XP_002486637.1">
    <property type="nucleotide sequence ID" value="XM_002486592.1"/>
</dbReference>